<organism evidence="2 3">
    <name type="scientific">Ricinus communis</name>
    <name type="common">Castor bean</name>
    <dbReference type="NCBI Taxonomy" id="3988"/>
    <lineage>
        <taxon>Eukaryota</taxon>
        <taxon>Viridiplantae</taxon>
        <taxon>Streptophyta</taxon>
        <taxon>Embryophyta</taxon>
        <taxon>Tracheophyta</taxon>
        <taxon>Spermatophyta</taxon>
        <taxon>Magnoliopsida</taxon>
        <taxon>eudicotyledons</taxon>
        <taxon>Gunneridae</taxon>
        <taxon>Pentapetalae</taxon>
        <taxon>rosids</taxon>
        <taxon>fabids</taxon>
        <taxon>Malpighiales</taxon>
        <taxon>Euphorbiaceae</taxon>
        <taxon>Acalyphoideae</taxon>
        <taxon>Acalypheae</taxon>
        <taxon>Ricinus</taxon>
    </lineage>
</organism>
<gene>
    <name evidence="2" type="ORF">RCOM_1942060</name>
</gene>
<keyword evidence="3" id="KW-1185">Reference proteome</keyword>
<evidence type="ECO:0000313" key="2">
    <source>
        <dbReference type="EMBL" id="EEF22943.1"/>
    </source>
</evidence>
<sequence length="71" mass="7523">MEAVGEVGRQRQRGCVCRRVARVRQPLHGHARVVLIAGCGHASAFHRPRPGPPPGWPRSRPATAGPAGNAS</sequence>
<evidence type="ECO:0000256" key="1">
    <source>
        <dbReference type="SAM" id="MobiDB-lite"/>
    </source>
</evidence>
<proteinExistence type="predicted"/>
<protein>
    <submittedName>
        <fullName evidence="2">Uncharacterized protein</fullName>
    </submittedName>
</protein>
<evidence type="ECO:0000313" key="3">
    <source>
        <dbReference type="Proteomes" id="UP000008311"/>
    </source>
</evidence>
<feature type="region of interest" description="Disordered" evidence="1">
    <location>
        <begin position="42"/>
        <end position="71"/>
    </location>
</feature>
<reference evidence="3" key="1">
    <citation type="journal article" date="2010" name="Nat. Biotechnol.">
        <title>Draft genome sequence of the oilseed species Ricinus communis.</title>
        <authorList>
            <person name="Chan A.P."/>
            <person name="Crabtree J."/>
            <person name="Zhao Q."/>
            <person name="Lorenzi H."/>
            <person name="Orvis J."/>
            <person name="Puiu D."/>
            <person name="Melake-Berhan A."/>
            <person name="Jones K.M."/>
            <person name="Redman J."/>
            <person name="Chen G."/>
            <person name="Cahoon E.B."/>
            <person name="Gedil M."/>
            <person name="Stanke M."/>
            <person name="Haas B.J."/>
            <person name="Wortman J.R."/>
            <person name="Fraser-Liggett C.M."/>
            <person name="Ravel J."/>
            <person name="Rabinowicz P.D."/>
        </authorList>
    </citation>
    <scope>NUCLEOTIDE SEQUENCE [LARGE SCALE GENOMIC DNA]</scope>
    <source>
        <strain evidence="3">cv. Hale</strain>
    </source>
</reference>
<dbReference type="InParanoid" id="B9TMH0"/>
<name>B9TMH0_RICCO</name>
<dbReference type="EMBL" id="EQ989171">
    <property type="protein sequence ID" value="EEF22943.1"/>
    <property type="molecule type" value="Genomic_DNA"/>
</dbReference>
<accession>B9TMH0</accession>
<dbReference type="AlphaFoldDB" id="B9TMH0"/>
<dbReference type="Proteomes" id="UP000008311">
    <property type="component" value="Unassembled WGS sequence"/>
</dbReference>